<keyword evidence="5 8" id="KW-1133">Transmembrane helix</keyword>
<accession>A0A937FV24</accession>
<keyword evidence="3 8" id="KW-0813">Transport</keyword>
<comment type="subcellular location">
    <subcellularLocation>
        <location evidence="8">Cell membrane</location>
        <topology evidence="8">Multi-pass membrane protein</topology>
    </subcellularLocation>
    <subcellularLocation>
        <location evidence="1">Membrane</location>
        <topology evidence="1">Multi-pass membrane protein</topology>
    </subcellularLocation>
</comment>
<sequence length="440" mass="46405">MEKFFLSELPLVVRESTLETTASADSIDLSLVAEGLFTANNIWMMMATALVFIMHLGFAGVEAGFSQSKNTVNILFKNTLTPVIGILTYYIVGFNLMYPGFETPGWFAFGGFMLDLPTNGNSAEYASGGYTYWTDFLFQAMFAATAATIVSGAVAERIKISSYITFTLLFVGIVYPIVGSWKWGGGALDAAGFYDFAGSTLVHAVGGWGALAGIMLLGPRIGKYVDGKVIDKPGSSVPLATIGVFLLWLGWFGFNGGSVLSADPGKVSFVLVTTSLGACTGAIGGLVAGYFVFKRLDFGMVLNGLLAGLVGITAGADVISPGWALVVGFVAGILVVLSAITLDRLKLDDCVGAVSVHLVCGVWGTLAVGIFGVSADGKAMPFLPQLYGVAVCGATAFASAFIIFFVLKKLFGIRVSEQHEIEGLDSHEHGIRGYTIVYDE</sequence>
<dbReference type="InterPro" id="IPR018047">
    <property type="entry name" value="Ammonium_transpt_CS"/>
</dbReference>
<evidence type="ECO:0000256" key="2">
    <source>
        <dbReference type="ARBA" id="ARBA00005887"/>
    </source>
</evidence>
<dbReference type="Proteomes" id="UP000614216">
    <property type="component" value="Unassembled WGS sequence"/>
</dbReference>
<feature type="transmembrane region" description="Helical" evidence="8">
    <location>
        <begin position="354"/>
        <end position="374"/>
    </location>
</feature>
<evidence type="ECO:0000256" key="5">
    <source>
        <dbReference type="ARBA" id="ARBA00022989"/>
    </source>
</evidence>
<evidence type="ECO:0000256" key="3">
    <source>
        <dbReference type="ARBA" id="ARBA00022448"/>
    </source>
</evidence>
<evidence type="ECO:0000256" key="7">
    <source>
        <dbReference type="ARBA" id="ARBA00023177"/>
    </source>
</evidence>
<dbReference type="Gene3D" id="1.10.3430.10">
    <property type="entry name" value="Ammonium transporter AmtB like domains"/>
    <property type="match status" value="1"/>
</dbReference>
<dbReference type="PRINTS" id="PR00342">
    <property type="entry name" value="RHESUSRHD"/>
</dbReference>
<keyword evidence="6 8" id="KW-0472">Membrane</keyword>
<evidence type="ECO:0000313" key="11">
    <source>
        <dbReference type="Proteomes" id="UP000614216"/>
    </source>
</evidence>
<dbReference type="AlphaFoldDB" id="A0A937FV24"/>
<dbReference type="PANTHER" id="PTHR11730:SF62">
    <property type="entry name" value="AMMONIUM TRANSPORTER SLL1017-RELATED"/>
    <property type="match status" value="1"/>
</dbReference>
<feature type="transmembrane region" description="Helical" evidence="8">
    <location>
        <begin position="162"/>
        <end position="184"/>
    </location>
</feature>
<dbReference type="SUPFAM" id="SSF111352">
    <property type="entry name" value="Ammonium transporter"/>
    <property type="match status" value="1"/>
</dbReference>
<feature type="transmembrane region" description="Helical" evidence="8">
    <location>
        <begin position="300"/>
        <end position="316"/>
    </location>
</feature>
<proteinExistence type="inferred from homology"/>
<feature type="transmembrane region" description="Helical" evidence="8">
    <location>
        <begin position="322"/>
        <end position="342"/>
    </location>
</feature>
<organism evidence="10 11">
    <name type="scientific">Fulvivirga marina</name>
    <dbReference type="NCBI Taxonomy" id="2494733"/>
    <lineage>
        <taxon>Bacteria</taxon>
        <taxon>Pseudomonadati</taxon>
        <taxon>Bacteroidota</taxon>
        <taxon>Cytophagia</taxon>
        <taxon>Cytophagales</taxon>
        <taxon>Fulvivirgaceae</taxon>
        <taxon>Fulvivirga</taxon>
    </lineage>
</organism>
<protein>
    <recommendedName>
        <fullName evidence="8">Ammonium transporter</fullName>
    </recommendedName>
</protein>
<reference evidence="10" key="1">
    <citation type="submission" date="2021-01" db="EMBL/GenBank/DDBJ databases">
        <title>Fulvivirga kasyanovii gen. nov., sp nov., a novel member of the phylum Bacteroidetes isolated from seawater in a mussel farm.</title>
        <authorList>
            <person name="Zhao L.-H."/>
            <person name="Wang Z.-J."/>
        </authorList>
    </citation>
    <scope>NUCLEOTIDE SEQUENCE</scope>
    <source>
        <strain evidence="10">29W222</strain>
    </source>
</reference>
<dbReference type="GO" id="GO:0005886">
    <property type="term" value="C:plasma membrane"/>
    <property type="evidence" value="ECO:0007669"/>
    <property type="project" value="UniProtKB-SubCell"/>
</dbReference>
<evidence type="ECO:0000259" key="9">
    <source>
        <dbReference type="Pfam" id="PF00909"/>
    </source>
</evidence>
<feature type="transmembrane region" description="Helical" evidence="8">
    <location>
        <begin position="136"/>
        <end position="155"/>
    </location>
</feature>
<dbReference type="InterPro" id="IPR024041">
    <property type="entry name" value="NH4_transpt_AmtB-like_dom"/>
</dbReference>
<evidence type="ECO:0000313" key="10">
    <source>
        <dbReference type="EMBL" id="MBL6445477.1"/>
    </source>
</evidence>
<keyword evidence="11" id="KW-1185">Reference proteome</keyword>
<comment type="caution">
    <text evidence="10">The sequence shown here is derived from an EMBL/GenBank/DDBJ whole genome shotgun (WGS) entry which is preliminary data.</text>
</comment>
<name>A0A937FV24_9BACT</name>
<dbReference type="PROSITE" id="PS01219">
    <property type="entry name" value="AMMONIUM_TRANSP"/>
    <property type="match status" value="1"/>
</dbReference>
<dbReference type="InterPro" id="IPR001905">
    <property type="entry name" value="Ammonium_transpt"/>
</dbReference>
<evidence type="ECO:0000256" key="6">
    <source>
        <dbReference type="ARBA" id="ARBA00023136"/>
    </source>
</evidence>
<comment type="similarity">
    <text evidence="2 8">Belongs to the ammonia transporter channel (TC 1.A.11.2) family.</text>
</comment>
<feature type="transmembrane region" description="Helical" evidence="8">
    <location>
        <begin position="42"/>
        <end position="63"/>
    </location>
</feature>
<feature type="transmembrane region" description="Helical" evidence="8">
    <location>
        <begin position="237"/>
        <end position="254"/>
    </location>
</feature>
<dbReference type="NCBIfam" id="TIGR00836">
    <property type="entry name" value="amt"/>
    <property type="match status" value="1"/>
</dbReference>
<feature type="transmembrane region" description="Helical" evidence="8">
    <location>
        <begin position="75"/>
        <end position="98"/>
    </location>
</feature>
<feature type="domain" description="Ammonium transporter AmtB-like" evidence="9">
    <location>
        <begin position="42"/>
        <end position="434"/>
    </location>
</feature>
<feature type="transmembrane region" description="Helical" evidence="8">
    <location>
        <begin position="269"/>
        <end position="293"/>
    </location>
</feature>
<keyword evidence="7 8" id="KW-0924">Ammonia transport</keyword>
<dbReference type="PANTHER" id="PTHR11730">
    <property type="entry name" value="AMMONIUM TRANSPORTER"/>
    <property type="match status" value="1"/>
</dbReference>
<feature type="transmembrane region" description="Helical" evidence="8">
    <location>
        <begin position="196"/>
        <end position="217"/>
    </location>
</feature>
<keyword evidence="4 8" id="KW-0812">Transmembrane</keyword>
<dbReference type="GO" id="GO:0097272">
    <property type="term" value="P:ammonium homeostasis"/>
    <property type="evidence" value="ECO:0007669"/>
    <property type="project" value="TreeGrafter"/>
</dbReference>
<dbReference type="GO" id="GO:0008519">
    <property type="term" value="F:ammonium channel activity"/>
    <property type="evidence" value="ECO:0007669"/>
    <property type="project" value="InterPro"/>
</dbReference>
<gene>
    <name evidence="10" type="primary">amt</name>
    <name evidence="10" type="ORF">JMN32_04110</name>
</gene>
<dbReference type="Pfam" id="PF00909">
    <property type="entry name" value="Ammonium_transp"/>
    <property type="match status" value="1"/>
</dbReference>
<feature type="transmembrane region" description="Helical" evidence="8">
    <location>
        <begin position="386"/>
        <end position="407"/>
    </location>
</feature>
<dbReference type="RefSeq" id="WP_202855019.1">
    <property type="nucleotide sequence ID" value="NZ_JAEUGD010000014.1"/>
</dbReference>
<evidence type="ECO:0000256" key="1">
    <source>
        <dbReference type="ARBA" id="ARBA00004141"/>
    </source>
</evidence>
<dbReference type="InterPro" id="IPR002229">
    <property type="entry name" value="RhesusRHD"/>
</dbReference>
<dbReference type="InterPro" id="IPR029020">
    <property type="entry name" value="Ammonium/urea_transptr"/>
</dbReference>
<evidence type="ECO:0000256" key="4">
    <source>
        <dbReference type="ARBA" id="ARBA00022692"/>
    </source>
</evidence>
<dbReference type="EMBL" id="JAEUGD010000014">
    <property type="protein sequence ID" value="MBL6445477.1"/>
    <property type="molecule type" value="Genomic_DNA"/>
</dbReference>
<evidence type="ECO:0000256" key="8">
    <source>
        <dbReference type="RuleBase" id="RU362002"/>
    </source>
</evidence>